<reference evidence="1 2" key="2">
    <citation type="submission" date="2017-10" db="EMBL/GenBank/DDBJ databases">
        <title>Extensive intraspecific genome diversity in a model arbuscular mycorrhizal fungus.</title>
        <authorList>
            <person name="Chen E.C.H."/>
            <person name="Morin E."/>
            <person name="Baudet D."/>
            <person name="Noel J."/>
            <person name="Ndikumana S."/>
            <person name="Charron P."/>
            <person name="St-Onge C."/>
            <person name="Giorgi J."/>
            <person name="Grigoriev I.V."/>
            <person name="Roux C."/>
            <person name="Martin F.M."/>
            <person name="Corradi N."/>
        </authorList>
    </citation>
    <scope>NUCLEOTIDE SEQUENCE [LARGE SCALE GENOMIC DNA]</scope>
    <source>
        <strain evidence="1 2">C2</strain>
    </source>
</reference>
<name>A0A2N1MIT8_9GLOM</name>
<dbReference type="VEuPathDB" id="FungiDB:RhiirA1_539854"/>
<dbReference type="VEuPathDB" id="FungiDB:RhiirFUN_023330"/>
<dbReference type="EMBL" id="LLXL01002189">
    <property type="protein sequence ID" value="PKK61532.1"/>
    <property type="molecule type" value="Genomic_DNA"/>
</dbReference>
<organism evidence="1 2">
    <name type="scientific">Rhizophagus irregularis</name>
    <dbReference type="NCBI Taxonomy" id="588596"/>
    <lineage>
        <taxon>Eukaryota</taxon>
        <taxon>Fungi</taxon>
        <taxon>Fungi incertae sedis</taxon>
        <taxon>Mucoromycota</taxon>
        <taxon>Glomeromycotina</taxon>
        <taxon>Glomeromycetes</taxon>
        <taxon>Glomerales</taxon>
        <taxon>Glomeraceae</taxon>
        <taxon>Rhizophagus</taxon>
    </lineage>
</organism>
<proteinExistence type="predicted"/>
<dbReference type="AlphaFoldDB" id="A0A2N1MIT8"/>
<reference evidence="1 2" key="1">
    <citation type="submission" date="2016-04" db="EMBL/GenBank/DDBJ databases">
        <title>Genome analyses suggest a sexual origin of heterokaryosis in a supposedly ancient asexual fungus.</title>
        <authorList>
            <person name="Ropars J."/>
            <person name="Sedzielewska K."/>
            <person name="Noel J."/>
            <person name="Charron P."/>
            <person name="Farinelli L."/>
            <person name="Marton T."/>
            <person name="Kruger M."/>
            <person name="Pelin A."/>
            <person name="Brachmann A."/>
            <person name="Corradi N."/>
        </authorList>
    </citation>
    <scope>NUCLEOTIDE SEQUENCE [LARGE SCALE GENOMIC DNA]</scope>
    <source>
        <strain evidence="1 2">C2</strain>
    </source>
</reference>
<sequence length="428" mass="50430">MACSKIFSGELPELLSDIMQYFRNDFSTLHSYGRLIGDCIENWAAAVKKEKSLFCFTKSTFIRNIKILYLKISTPLLKFLSSNCNSISSLYNPRFKDNTDIEYLSQLIKSQKNLKKICFVKKFPPILLNSNCLNTLNTIIFLYINFNNINILNEVFEQLNVLESVHIMYCYSLDSNFIQQIINLSKPFKLKSLFVDEIFESIELLLQKSGDYLENFGLSFEPNTTYYNDVSDSQLLEAKSQLLKLITRYCTKVKFFELIEFNNNQNIYLTFDLIESIKQNLNYLTIDINYNFGSGFNRDTELSSIVLQNLGQILPFKLEYLDLTLVMNTTDFEIFLINSQDTFIKKLLFSNIIDRTREEVRQDNLLYNIKDHIMEMKRVKYFAFQNHFTDDGENDEDLFHLIDELKEYNIVIQNYNDLKIKFIEFLVD</sequence>
<comment type="caution">
    <text evidence="1">The sequence shown here is derived from an EMBL/GenBank/DDBJ whole genome shotgun (WGS) entry which is preliminary data.</text>
</comment>
<evidence type="ECO:0008006" key="3">
    <source>
        <dbReference type="Google" id="ProtNLM"/>
    </source>
</evidence>
<accession>A0A2N1MIT8</accession>
<gene>
    <name evidence="1" type="ORF">RhiirC2_856198</name>
</gene>
<evidence type="ECO:0000313" key="2">
    <source>
        <dbReference type="Proteomes" id="UP000233469"/>
    </source>
</evidence>
<dbReference type="Proteomes" id="UP000233469">
    <property type="component" value="Unassembled WGS sequence"/>
</dbReference>
<evidence type="ECO:0000313" key="1">
    <source>
        <dbReference type="EMBL" id="PKK61532.1"/>
    </source>
</evidence>
<protein>
    <recommendedName>
        <fullName evidence="3">F-box domain-containing protein</fullName>
    </recommendedName>
</protein>